<dbReference type="InterPro" id="IPR000089">
    <property type="entry name" value="Biotin_lipoyl"/>
</dbReference>
<protein>
    <recommendedName>
        <fullName evidence="2">Lipoyl-binding domain-containing protein</fullName>
    </recommendedName>
</protein>
<evidence type="ECO:0000256" key="1">
    <source>
        <dbReference type="ARBA" id="ARBA00023267"/>
    </source>
</evidence>
<dbReference type="InterPro" id="IPR001882">
    <property type="entry name" value="Biotin_BS"/>
</dbReference>
<dbReference type="InterPro" id="IPR011053">
    <property type="entry name" value="Single_hybrid_motif"/>
</dbReference>
<dbReference type="PROSITE" id="PS00188">
    <property type="entry name" value="BIOTIN"/>
    <property type="match status" value="1"/>
</dbReference>
<dbReference type="PANTHER" id="PTHR45266">
    <property type="entry name" value="OXALOACETATE DECARBOXYLASE ALPHA CHAIN"/>
    <property type="match status" value="1"/>
</dbReference>
<evidence type="ECO:0000313" key="4">
    <source>
        <dbReference type="Proteomes" id="UP000183615"/>
    </source>
</evidence>
<dbReference type="PROSITE" id="PS50968">
    <property type="entry name" value="BIOTINYL_LIPOYL"/>
    <property type="match status" value="1"/>
</dbReference>
<dbReference type="Pfam" id="PF00364">
    <property type="entry name" value="Biotin_lipoyl"/>
    <property type="match status" value="1"/>
</dbReference>
<accession>A0A1J5TYA7</accession>
<dbReference type="PANTHER" id="PTHR45266:SF3">
    <property type="entry name" value="OXALOACETATE DECARBOXYLASE ALPHA CHAIN"/>
    <property type="match status" value="1"/>
</dbReference>
<reference evidence="3 4" key="1">
    <citation type="submission" date="2016-08" db="EMBL/GenBank/DDBJ databases">
        <title>New Insights into Marine Group III Euryarchaeota, from dark to light.</title>
        <authorList>
            <person name="Haro-Moreno J.M."/>
            <person name="Rodriguez-Valera F."/>
            <person name="Lopez-Garcia P."/>
            <person name="Moreira D."/>
            <person name="Martin-Cuadrado A.B."/>
        </authorList>
    </citation>
    <scope>NUCLEOTIDE SEQUENCE [LARGE SCALE GENOMIC DNA]</scope>
    <source>
        <strain evidence="3">CG-Epi2</strain>
    </source>
</reference>
<sequence>MAEILTIGSSKHNVKIRRSGSNFTINIDDNLSEGEFSRKSDGRLEIILNGIRTIAYSERKGNEIYVHLNGNNYFITKKSTRVSSQQSEEVSDDVVLSPITGKLLDKKVEDRTKVSKGDVIIVLEAMKMEHRLISPRDGILSKLTSVDVGGQVKEGELMFELEDE</sequence>
<comment type="caution">
    <text evidence="3">The sequence shown here is derived from an EMBL/GenBank/DDBJ whole genome shotgun (WGS) entry which is preliminary data.</text>
</comment>
<keyword evidence="1" id="KW-0092">Biotin</keyword>
<proteinExistence type="predicted"/>
<dbReference type="Gene3D" id="2.40.50.100">
    <property type="match status" value="1"/>
</dbReference>
<feature type="domain" description="Lipoyl-binding" evidence="2">
    <location>
        <begin position="85"/>
        <end position="162"/>
    </location>
</feature>
<evidence type="ECO:0000259" key="2">
    <source>
        <dbReference type="PROSITE" id="PS50968"/>
    </source>
</evidence>
<evidence type="ECO:0000313" key="3">
    <source>
        <dbReference type="EMBL" id="OIR21509.1"/>
    </source>
</evidence>
<dbReference type="SUPFAM" id="SSF51230">
    <property type="entry name" value="Single hybrid motif"/>
    <property type="match status" value="1"/>
</dbReference>
<dbReference type="CDD" id="cd06850">
    <property type="entry name" value="biotinyl_domain"/>
    <property type="match status" value="1"/>
</dbReference>
<organism evidence="3 4">
    <name type="scientific">Marine Group III euryarchaeote CG-Epi2</name>
    <dbReference type="NCBI Taxonomy" id="1888996"/>
    <lineage>
        <taxon>Archaea</taxon>
        <taxon>Methanobacteriati</taxon>
        <taxon>Thermoplasmatota</taxon>
        <taxon>Thermoplasmata</taxon>
        <taxon>Candidatus Thermoprofundales</taxon>
    </lineage>
</organism>
<name>A0A1J5TYA7_9ARCH</name>
<dbReference type="AlphaFoldDB" id="A0A1J5TYA7"/>
<dbReference type="InterPro" id="IPR050709">
    <property type="entry name" value="Biotin_Carboxyl_Carrier/Decarb"/>
</dbReference>
<dbReference type="Proteomes" id="UP000183615">
    <property type="component" value="Unassembled WGS sequence"/>
</dbReference>
<gene>
    <name evidence="3" type="ORF">BET99_02060</name>
</gene>
<dbReference type="EMBL" id="MIYZ01000040">
    <property type="protein sequence ID" value="OIR21509.1"/>
    <property type="molecule type" value="Genomic_DNA"/>
</dbReference>